<proteinExistence type="predicted"/>
<reference evidence="1 2" key="1">
    <citation type="submission" date="2019-07" db="EMBL/GenBank/DDBJ databases">
        <authorList>
            <person name="Jastrzebski P J."/>
            <person name="Paukszto L."/>
            <person name="Jastrzebski P J."/>
        </authorList>
    </citation>
    <scope>NUCLEOTIDE SEQUENCE [LARGE SCALE GENOMIC DNA]</scope>
    <source>
        <strain evidence="1 2">WMS-il1</strain>
    </source>
</reference>
<gene>
    <name evidence="1" type="ORF">WMSIL1_LOCUS10204</name>
</gene>
<keyword evidence="2" id="KW-1185">Reference proteome</keyword>
<protein>
    <submittedName>
        <fullName evidence="1">Uncharacterized protein</fullName>
    </submittedName>
</protein>
<dbReference type="EMBL" id="CABIJS010000444">
    <property type="protein sequence ID" value="VUZ51465.1"/>
    <property type="molecule type" value="Genomic_DNA"/>
</dbReference>
<name>A0A564YW40_HYMDI</name>
<sequence length="50" mass="6117">MRRKDKEYRQFLQKNMQWLECQKNRNSRVVIATHEDTLFNSHPNKVAETP</sequence>
<dbReference type="Proteomes" id="UP000321570">
    <property type="component" value="Unassembled WGS sequence"/>
</dbReference>
<evidence type="ECO:0000313" key="2">
    <source>
        <dbReference type="Proteomes" id="UP000321570"/>
    </source>
</evidence>
<dbReference type="AlphaFoldDB" id="A0A564YW40"/>
<accession>A0A564YW40</accession>
<organism evidence="1 2">
    <name type="scientific">Hymenolepis diminuta</name>
    <name type="common">Rat tapeworm</name>
    <dbReference type="NCBI Taxonomy" id="6216"/>
    <lineage>
        <taxon>Eukaryota</taxon>
        <taxon>Metazoa</taxon>
        <taxon>Spiralia</taxon>
        <taxon>Lophotrochozoa</taxon>
        <taxon>Platyhelminthes</taxon>
        <taxon>Cestoda</taxon>
        <taxon>Eucestoda</taxon>
        <taxon>Cyclophyllidea</taxon>
        <taxon>Hymenolepididae</taxon>
        <taxon>Hymenolepis</taxon>
    </lineage>
</organism>
<evidence type="ECO:0000313" key="1">
    <source>
        <dbReference type="EMBL" id="VUZ51465.1"/>
    </source>
</evidence>